<dbReference type="InterPro" id="IPR044663">
    <property type="entry name" value="CAD1/NSL1-like"/>
</dbReference>
<dbReference type="GO" id="GO:0005886">
    <property type="term" value="C:plasma membrane"/>
    <property type="evidence" value="ECO:0007669"/>
    <property type="project" value="TreeGrafter"/>
</dbReference>
<keyword evidence="3" id="KW-1185">Reference proteome</keyword>
<dbReference type="AlphaFoldDB" id="A0A9D4VA57"/>
<dbReference type="EMBL" id="JABFUD020000002">
    <property type="protein sequence ID" value="KAI5082726.1"/>
    <property type="molecule type" value="Genomic_DNA"/>
</dbReference>
<sequence length="609" mass="68558">MASEREAARNAALAAVESLGCGFDLTSDCRLKYRKGPLLQLQHNSIRDLTIPGGITIPDISRDVKCDKGERMRFASEVMQFQQMSQWFNQNASVEGKIPLGLFNAMFDLSGCWQDDASQIKNLAFDGCFITLYKLYLTRSNLVLQDAVINDIPSVWDPQGLARFIEKYGTHIIVSASIGGQDVLYLKENQSSLLSPQDIHKQLKSAGEDYFLDNGAGRSLNVQDSETVPLNILKSQASRTPVPLIHSAQLLISNRDFTILSQRRGGHYFCKSHSEWQETVNVFPEANSLSFVPITSLLLGVAGCGFLQHAINLYLRYKPPVSDIQYFLDFQVPRQWIPSHNELPLRLARKQAFSPSLQFSFMGSKLYVNTSEVIVDKKPVTGLRLFLEGRKSNRVAIHLQHLSVLPQSLRKFWTEDTHKELLHWNGSNDAAKEWFEPVEWKCFSHVCTQPVKYKPEWLDTKGSAFVVTGARLEVKVHGLKSVLHLHLQFSNVPGCVIQRSRWDQPPAAEKSSFFSSLSTTFSSTARPGKKGPQVVVDSAVFVGGPPRPIQSPMLLKYVDTTELTRGPQDAPGHWVVTAARLEREKRKISLRVKFSLLSYMEWTQFSSES</sequence>
<dbReference type="OrthoDB" id="1366754at2759"/>
<name>A0A9D4VA57_ADICA</name>
<accession>A0A9D4VA57</accession>
<dbReference type="GO" id="GO:0006952">
    <property type="term" value="P:defense response"/>
    <property type="evidence" value="ECO:0007669"/>
    <property type="project" value="InterPro"/>
</dbReference>
<proteinExistence type="predicted"/>
<dbReference type="GO" id="GO:0012501">
    <property type="term" value="P:programmed cell death"/>
    <property type="evidence" value="ECO:0007669"/>
    <property type="project" value="InterPro"/>
</dbReference>
<dbReference type="InterPro" id="IPR020864">
    <property type="entry name" value="MACPF"/>
</dbReference>
<dbReference type="GO" id="GO:2000031">
    <property type="term" value="P:regulation of salicylic acid mediated signaling pathway"/>
    <property type="evidence" value="ECO:0007669"/>
    <property type="project" value="InterPro"/>
</dbReference>
<dbReference type="PANTHER" id="PTHR33199:SF1">
    <property type="entry name" value="OS01G0958700 PROTEIN"/>
    <property type="match status" value="1"/>
</dbReference>
<evidence type="ECO:0000259" key="1">
    <source>
        <dbReference type="PROSITE" id="PS51412"/>
    </source>
</evidence>
<reference evidence="2" key="1">
    <citation type="submission" date="2021-01" db="EMBL/GenBank/DDBJ databases">
        <title>Adiantum capillus-veneris genome.</title>
        <authorList>
            <person name="Fang Y."/>
            <person name="Liao Q."/>
        </authorList>
    </citation>
    <scope>NUCLEOTIDE SEQUENCE</scope>
    <source>
        <strain evidence="2">H3</strain>
        <tissue evidence="2">Leaf</tissue>
    </source>
</reference>
<gene>
    <name evidence="2" type="ORF">GOP47_0002469</name>
</gene>
<evidence type="ECO:0000313" key="3">
    <source>
        <dbReference type="Proteomes" id="UP000886520"/>
    </source>
</evidence>
<comment type="caution">
    <text evidence="2">The sequence shown here is derived from an EMBL/GenBank/DDBJ whole genome shotgun (WGS) entry which is preliminary data.</text>
</comment>
<dbReference type="PANTHER" id="PTHR33199">
    <property type="entry name" value="MACPF DOMAIN-CONTAINING PROTEIN CAD1"/>
    <property type="match status" value="1"/>
</dbReference>
<dbReference type="SMART" id="SM00457">
    <property type="entry name" value="MACPF"/>
    <property type="match status" value="1"/>
</dbReference>
<protein>
    <recommendedName>
        <fullName evidence="1">MACPF domain-containing protein</fullName>
    </recommendedName>
</protein>
<dbReference type="Pfam" id="PF01823">
    <property type="entry name" value="MACPF"/>
    <property type="match status" value="1"/>
</dbReference>
<feature type="domain" description="MACPF" evidence="1">
    <location>
        <begin position="2"/>
        <end position="328"/>
    </location>
</feature>
<dbReference type="Proteomes" id="UP000886520">
    <property type="component" value="Chromosome 3"/>
</dbReference>
<dbReference type="PROSITE" id="PS51412">
    <property type="entry name" value="MACPF_2"/>
    <property type="match status" value="1"/>
</dbReference>
<organism evidence="2 3">
    <name type="scientific">Adiantum capillus-veneris</name>
    <name type="common">Maidenhair fern</name>
    <dbReference type="NCBI Taxonomy" id="13818"/>
    <lineage>
        <taxon>Eukaryota</taxon>
        <taxon>Viridiplantae</taxon>
        <taxon>Streptophyta</taxon>
        <taxon>Embryophyta</taxon>
        <taxon>Tracheophyta</taxon>
        <taxon>Polypodiopsida</taxon>
        <taxon>Polypodiidae</taxon>
        <taxon>Polypodiales</taxon>
        <taxon>Pteridineae</taxon>
        <taxon>Pteridaceae</taxon>
        <taxon>Vittarioideae</taxon>
        <taxon>Adiantum</taxon>
    </lineage>
</organism>
<evidence type="ECO:0000313" key="2">
    <source>
        <dbReference type="EMBL" id="KAI5082726.1"/>
    </source>
</evidence>